<dbReference type="Pfam" id="PF04610">
    <property type="entry name" value="TrbL"/>
    <property type="match status" value="1"/>
</dbReference>
<dbReference type="Proteomes" id="UP001212602">
    <property type="component" value="Unassembled WGS sequence"/>
</dbReference>
<keyword evidence="4 6" id="KW-0472">Membrane</keyword>
<dbReference type="EMBL" id="JAQIPB010000009">
    <property type="protein sequence ID" value="MDA7418425.1"/>
    <property type="molecule type" value="Genomic_DNA"/>
</dbReference>
<evidence type="ECO:0000256" key="3">
    <source>
        <dbReference type="ARBA" id="ARBA00022989"/>
    </source>
</evidence>
<evidence type="ECO:0000313" key="8">
    <source>
        <dbReference type="Proteomes" id="UP001212602"/>
    </source>
</evidence>
<gene>
    <name evidence="7" type="ORF">PGB34_18810</name>
</gene>
<accession>A0AAE3N9F4</accession>
<evidence type="ECO:0000313" key="7">
    <source>
        <dbReference type="EMBL" id="MDA7418425.1"/>
    </source>
</evidence>
<dbReference type="GO" id="GO:0030255">
    <property type="term" value="P:protein secretion by the type IV secretion system"/>
    <property type="evidence" value="ECO:0007669"/>
    <property type="project" value="InterPro"/>
</dbReference>
<evidence type="ECO:0000256" key="4">
    <source>
        <dbReference type="ARBA" id="ARBA00023136"/>
    </source>
</evidence>
<comment type="caution">
    <text evidence="7">The sequence shown here is derived from an EMBL/GenBank/DDBJ whole genome shotgun (WGS) entry which is preliminary data.</text>
</comment>
<feature type="transmembrane region" description="Helical" evidence="6">
    <location>
        <begin position="168"/>
        <end position="190"/>
    </location>
</feature>
<dbReference type="AlphaFoldDB" id="A0AAE3N9F4"/>
<sequence>MNAAYFALIKQYLTRQINDFGDNLLGSTMTFATSIALVVLTIIILTKGFRIFTGRSHESAMGMVLDMSRIAVIVAGATTMAVGNIPLKQMLLTDLPRGVHHLVTGNNDSPDEAIDKVLAYTAVVMSAMDNVQGLNNGVSGENVASVGRAWVIGALGVAGPPITAGAMLLMYTFAINLFVGLGPIFILCLVHESTKQLFHGWLKYGIATMFSLAILSFMCSVIMEMMLRVAAALWAAGAINTLLSLGDGGAGLTSQAMQQGGIGLLMTVLLVTAPPMAAQFFGATVGQFSSVSQVMGGGGAQANASGLPGQVGYQPSLGKEGRAADRSTPPLADSTTGSRRGLVPSAADEVRQAPAPSLPPPRALKVDGGA</sequence>
<name>A0AAE3N9F4_9BURK</name>
<evidence type="ECO:0000256" key="1">
    <source>
        <dbReference type="ARBA" id="ARBA00004141"/>
    </source>
</evidence>
<evidence type="ECO:0000256" key="6">
    <source>
        <dbReference type="SAM" id="Phobius"/>
    </source>
</evidence>
<protein>
    <submittedName>
        <fullName evidence="7">Type IV secretion system protein</fullName>
    </submittedName>
</protein>
<dbReference type="GO" id="GO:0016020">
    <property type="term" value="C:membrane"/>
    <property type="evidence" value="ECO:0007669"/>
    <property type="project" value="UniProtKB-SubCell"/>
</dbReference>
<evidence type="ECO:0000256" key="5">
    <source>
        <dbReference type="SAM" id="MobiDB-lite"/>
    </source>
</evidence>
<feature type="transmembrane region" description="Helical" evidence="6">
    <location>
        <begin position="229"/>
        <end position="250"/>
    </location>
</feature>
<feature type="transmembrane region" description="Helical" evidence="6">
    <location>
        <begin position="24"/>
        <end position="46"/>
    </location>
</feature>
<feature type="transmembrane region" description="Helical" evidence="6">
    <location>
        <begin position="202"/>
        <end position="223"/>
    </location>
</feature>
<keyword evidence="2 6" id="KW-0812">Transmembrane</keyword>
<keyword evidence="8" id="KW-1185">Reference proteome</keyword>
<organism evidence="7 8">
    <name type="scientific">Xenophilus arseniciresistens</name>
    <dbReference type="NCBI Taxonomy" id="1283306"/>
    <lineage>
        <taxon>Bacteria</taxon>
        <taxon>Pseudomonadati</taxon>
        <taxon>Pseudomonadota</taxon>
        <taxon>Betaproteobacteria</taxon>
        <taxon>Burkholderiales</taxon>
        <taxon>Comamonadaceae</taxon>
        <taxon>Xenophilus</taxon>
    </lineage>
</organism>
<proteinExistence type="predicted"/>
<evidence type="ECO:0000256" key="2">
    <source>
        <dbReference type="ARBA" id="ARBA00022692"/>
    </source>
</evidence>
<dbReference type="InterPro" id="IPR007688">
    <property type="entry name" value="Conjugal_tfr_TrbL/VirB6"/>
</dbReference>
<feature type="transmembrane region" description="Helical" evidence="6">
    <location>
        <begin position="262"/>
        <end position="282"/>
    </location>
</feature>
<feature type="region of interest" description="Disordered" evidence="5">
    <location>
        <begin position="305"/>
        <end position="370"/>
    </location>
</feature>
<dbReference type="RefSeq" id="WP_271429641.1">
    <property type="nucleotide sequence ID" value="NZ_JAQIPB010000009.1"/>
</dbReference>
<reference evidence="7" key="1">
    <citation type="submission" date="2023-01" db="EMBL/GenBank/DDBJ databases">
        <title>Xenophilus mangrovi sp. nov., isolated from soil of Mangrove nature reserve.</title>
        <authorList>
            <person name="Xu S."/>
            <person name="Liu Z."/>
            <person name="Xu Y."/>
        </authorList>
    </citation>
    <scope>NUCLEOTIDE SEQUENCE</scope>
    <source>
        <strain evidence="7">YW8</strain>
    </source>
</reference>
<feature type="transmembrane region" description="Helical" evidence="6">
    <location>
        <begin position="67"/>
        <end position="87"/>
    </location>
</feature>
<keyword evidence="3 6" id="KW-1133">Transmembrane helix</keyword>
<comment type="subcellular location">
    <subcellularLocation>
        <location evidence="1">Membrane</location>
        <topology evidence="1">Multi-pass membrane protein</topology>
    </subcellularLocation>
</comment>